<gene>
    <name evidence="1" type="ORF">DSO57_1010781</name>
</gene>
<evidence type="ECO:0000313" key="2">
    <source>
        <dbReference type="Proteomes" id="UP001165960"/>
    </source>
</evidence>
<dbReference type="EMBL" id="QTSX02000036">
    <property type="protein sequence ID" value="KAJ9089622.1"/>
    <property type="molecule type" value="Genomic_DNA"/>
</dbReference>
<feature type="non-terminal residue" evidence="1">
    <location>
        <position position="231"/>
    </location>
</feature>
<organism evidence="1 2">
    <name type="scientific">Entomophthora muscae</name>
    <dbReference type="NCBI Taxonomy" id="34485"/>
    <lineage>
        <taxon>Eukaryota</taxon>
        <taxon>Fungi</taxon>
        <taxon>Fungi incertae sedis</taxon>
        <taxon>Zoopagomycota</taxon>
        <taxon>Entomophthoromycotina</taxon>
        <taxon>Entomophthoromycetes</taxon>
        <taxon>Entomophthorales</taxon>
        <taxon>Entomophthoraceae</taxon>
        <taxon>Entomophthora</taxon>
    </lineage>
</organism>
<reference evidence="1" key="1">
    <citation type="submission" date="2022-04" db="EMBL/GenBank/DDBJ databases">
        <title>Genome of the entomopathogenic fungus Entomophthora muscae.</title>
        <authorList>
            <person name="Elya C."/>
            <person name="Lovett B.R."/>
            <person name="Lee E."/>
            <person name="Macias A.M."/>
            <person name="Hajek A.E."/>
            <person name="De Bivort B.L."/>
            <person name="Kasson M.T."/>
            <person name="De Fine Licht H.H."/>
            <person name="Stajich J.E."/>
        </authorList>
    </citation>
    <scope>NUCLEOTIDE SEQUENCE</scope>
    <source>
        <strain evidence="1">Berkeley</strain>
    </source>
</reference>
<protein>
    <submittedName>
        <fullName evidence="1">Uncharacterized protein</fullName>
    </submittedName>
</protein>
<proteinExistence type="predicted"/>
<sequence length="231" mass="26080">MLFVPYKSDTASVLANLHICKFSDSHSFLVEFQAMANCFLCSEIRDPAGTELIYTIDIFNRMIGLTALIKVLTPAYTCFLCDSEPHTLEEVYILISHKYVVHVEKELDQDAKLSSIWNLLLQRPMPRRKYLPSTHSQEQQVPRGGCITRSVEGYNCLFNPMCYNCKEKGHIFHNCTAKCSICSDPGHSNYDCAYNCANQHSKPQEILMSEANYDAAKCGLSSSATPQLMNK</sequence>
<keyword evidence="2" id="KW-1185">Reference proteome</keyword>
<evidence type="ECO:0000313" key="1">
    <source>
        <dbReference type="EMBL" id="KAJ9089622.1"/>
    </source>
</evidence>
<comment type="caution">
    <text evidence="1">The sequence shown here is derived from an EMBL/GenBank/DDBJ whole genome shotgun (WGS) entry which is preliminary data.</text>
</comment>
<name>A0ACC2US63_9FUNG</name>
<accession>A0ACC2US63</accession>
<dbReference type="Proteomes" id="UP001165960">
    <property type="component" value="Unassembled WGS sequence"/>
</dbReference>